<dbReference type="AlphaFoldDB" id="A0A388TC52"/>
<dbReference type="EMBL" id="BGZN01000043">
    <property type="protein sequence ID" value="GBR74382.1"/>
    <property type="molecule type" value="Genomic_DNA"/>
</dbReference>
<evidence type="ECO:0000313" key="1">
    <source>
        <dbReference type="EMBL" id="GBR74382.1"/>
    </source>
</evidence>
<sequence length="282" mass="31713">MFCKNIAAMFGDYYSSGPVVGNFANKPARWSTYVDDSGTEHIQIGGLYWDEAQIKVQGKGDYTQHFVLNAYQGISEQEKKGFRNNGYPLPNLLAVGDKVADGQGMLDEFICFAENLQYYGGFRPEIILMNFYGLQNWTNAHFHLYAGARQNGFWTVLDELIKVKNNNWVDRLEFDKIELPYTSLEGTRNDAETNEKVLAINITGAALVDGVWDYAKLRQVIEDLTAKFQPGLPSEEHNDQRRAPAAAGFGGYGSLVFLPDGEHVTGQAYYIIEEIPNKKIPK</sequence>
<gene>
    <name evidence="1" type="ORF">NO1_1569</name>
</gene>
<accession>A0A388TC52</accession>
<keyword evidence="2" id="KW-1185">Reference proteome</keyword>
<reference evidence="1 2" key="1">
    <citation type="journal article" date="2019" name="ISME J.">
        <title>Genome analyses of uncultured TG2/ZB3 bacteria in 'Margulisbacteria' specifically attached to ectosymbiotic spirochetes of protists in the termite gut.</title>
        <authorList>
            <person name="Utami Y.D."/>
            <person name="Kuwahara H."/>
            <person name="Igai K."/>
            <person name="Murakami T."/>
            <person name="Sugaya K."/>
            <person name="Morikawa T."/>
            <person name="Nagura Y."/>
            <person name="Yuki M."/>
            <person name="Deevong P."/>
            <person name="Inoue T."/>
            <person name="Kihara K."/>
            <person name="Lo N."/>
            <person name="Yamada A."/>
            <person name="Ohkuma M."/>
            <person name="Hongoh Y."/>
        </authorList>
    </citation>
    <scope>NUCLEOTIDE SEQUENCE [LARGE SCALE GENOMIC DNA]</scope>
    <source>
        <strain evidence="1">NkOx7-01</strain>
    </source>
</reference>
<evidence type="ECO:0000313" key="2">
    <source>
        <dbReference type="Proteomes" id="UP000269352"/>
    </source>
</evidence>
<comment type="caution">
    <text evidence="1">The sequence shown here is derived from an EMBL/GenBank/DDBJ whole genome shotgun (WGS) entry which is preliminary data.</text>
</comment>
<protein>
    <submittedName>
        <fullName evidence="1">Uncharacterized protein</fullName>
    </submittedName>
</protein>
<dbReference type="Proteomes" id="UP000269352">
    <property type="component" value="Unassembled WGS sequence"/>
</dbReference>
<name>A0A388TC52_TERA1</name>
<organism evidence="1 2">
    <name type="scientific">Termititenax aidoneus</name>
    <dbReference type="NCBI Taxonomy" id="2218524"/>
    <lineage>
        <taxon>Bacteria</taxon>
        <taxon>Bacillati</taxon>
        <taxon>Candidatus Margulisiibacteriota</taxon>
        <taxon>Candidatus Termititenacia</taxon>
        <taxon>Candidatus Termititenacales</taxon>
        <taxon>Candidatus Termititenacaceae</taxon>
        <taxon>Candidatus Termititenax</taxon>
    </lineage>
</organism>
<proteinExistence type="predicted"/>